<dbReference type="EMBL" id="CAUOFW020003613">
    <property type="protein sequence ID" value="CAK9160989.1"/>
    <property type="molecule type" value="Genomic_DNA"/>
</dbReference>
<evidence type="ECO:0000313" key="1">
    <source>
        <dbReference type="EMBL" id="CAK9160989.1"/>
    </source>
</evidence>
<name>A0ABC8T0P1_9AQUA</name>
<evidence type="ECO:0000313" key="2">
    <source>
        <dbReference type="Proteomes" id="UP001642360"/>
    </source>
</evidence>
<dbReference type="InterPro" id="IPR046345">
    <property type="entry name" value="TraB_PrgY-like"/>
</dbReference>
<gene>
    <name evidence="1" type="ORF">ILEXP_LOCUS29777</name>
</gene>
<dbReference type="InterPro" id="IPR002816">
    <property type="entry name" value="TraB/PrgY/GumN_fam"/>
</dbReference>
<dbReference type="PANTHER" id="PTHR21530">
    <property type="entry name" value="PHEROMONE SHUTDOWN PROTEIN"/>
    <property type="match status" value="1"/>
</dbReference>
<dbReference type="PANTHER" id="PTHR21530:SF0">
    <property type="entry name" value="TRAB FAMILY PROTEIN"/>
    <property type="match status" value="1"/>
</dbReference>
<organism evidence="1 2">
    <name type="scientific">Ilex paraguariensis</name>
    <name type="common">yerba mate</name>
    <dbReference type="NCBI Taxonomy" id="185542"/>
    <lineage>
        <taxon>Eukaryota</taxon>
        <taxon>Viridiplantae</taxon>
        <taxon>Streptophyta</taxon>
        <taxon>Embryophyta</taxon>
        <taxon>Tracheophyta</taxon>
        <taxon>Spermatophyta</taxon>
        <taxon>Magnoliopsida</taxon>
        <taxon>eudicotyledons</taxon>
        <taxon>Gunneridae</taxon>
        <taxon>Pentapetalae</taxon>
        <taxon>asterids</taxon>
        <taxon>campanulids</taxon>
        <taxon>Aquifoliales</taxon>
        <taxon>Aquifoliaceae</taxon>
        <taxon>Ilex</taxon>
    </lineage>
</organism>
<proteinExistence type="predicted"/>
<dbReference type="Pfam" id="PF01963">
    <property type="entry name" value="TraB_PrgY_gumN"/>
    <property type="match status" value="1"/>
</dbReference>
<accession>A0ABC8T0P1</accession>
<keyword evidence="2" id="KW-1185">Reference proteome</keyword>
<reference evidence="1 2" key="1">
    <citation type="submission" date="2024-02" db="EMBL/GenBank/DDBJ databases">
        <authorList>
            <person name="Vignale AGUSTIN F."/>
            <person name="Sosa J E."/>
            <person name="Modenutti C."/>
        </authorList>
    </citation>
    <scope>NUCLEOTIDE SEQUENCE [LARGE SCALE GENOMIC DNA]</scope>
</reference>
<sequence length="398" mass="44301">MRDPSSPKSMNTLKSPSPIFRTNPKLLHHFSFSPNLPALLTTRTSRSYRVSINPPPPDFDFKSEILSDSRASITQTHPELLDLADNGSLVLVKKSRFGPVPIWRTEFVEPEEIWLIGTTHISLDSAIDVERVVRAVRPDNVVVELCRSRAGIMYTTNDSEISQRLRTNMFSLTGTGFFGAIGRSINLGGQTALALRLLLALFSSKISSDVNLPFGDEFRAARKASEEVGAQIVLGDRPIEITLERAWNCLTWKEKLTIVISVVRGITSSSDLSKKNLKESKSDVNNFQLYEQLSFSCPSLLQPLVHERDTYLAWSLKRSKAVNNCTKVVGVIGKGHMNGVIYALVSDLGNLRFQDLVGKWRAGNGSNGWIGLLVRNLARDTVIGILLWLIFEQMKTGF</sequence>
<dbReference type="CDD" id="cd14726">
    <property type="entry name" value="TraB_PrgY-like"/>
    <property type="match status" value="1"/>
</dbReference>
<dbReference type="Proteomes" id="UP001642360">
    <property type="component" value="Unassembled WGS sequence"/>
</dbReference>
<evidence type="ECO:0008006" key="3">
    <source>
        <dbReference type="Google" id="ProtNLM"/>
    </source>
</evidence>
<dbReference type="AlphaFoldDB" id="A0ABC8T0P1"/>
<protein>
    <recommendedName>
        <fullName evidence="3">TraB domain-containing protein</fullName>
    </recommendedName>
</protein>
<comment type="caution">
    <text evidence="1">The sequence shown here is derived from an EMBL/GenBank/DDBJ whole genome shotgun (WGS) entry which is preliminary data.</text>
</comment>